<evidence type="ECO:0000313" key="6">
    <source>
        <dbReference type="EMBL" id="KAJ8309528.1"/>
    </source>
</evidence>
<comment type="similarity">
    <text evidence="1">Belongs to the calmodulin family.</text>
</comment>
<feature type="domain" description="EF-hand" evidence="5">
    <location>
        <begin position="211"/>
        <end position="246"/>
    </location>
</feature>
<comment type="caution">
    <text evidence="6">The sequence shown here is derived from an EMBL/GenBank/DDBJ whole genome shotgun (WGS) entry which is preliminary data.</text>
</comment>
<feature type="domain" description="EF-hand" evidence="5">
    <location>
        <begin position="358"/>
        <end position="393"/>
    </location>
</feature>
<dbReference type="InterPro" id="IPR011992">
    <property type="entry name" value="EF-hand-dom_pair"/>
</dbReference>
<dbReference type="SMART" id="SM00054">
    <property type="entry name" value="EFh"/>
    <property type="match status" value="9"/>
</dbReference>
<evidence type="ECO:0000256" key="2">
    <source>
        <dbReference type="ARBA" id="ARBA00022723"/>
    </source>
</evidence>
<keyword evidence="7" id="KW-1185">Reference proteome</keyword>
<feature type="domain" description="EF-hand" evidence="5">
    <location>
        <begin position="174"/>
        <end position="209"/>
    </location>
</feature>
<dbReference type="EMBL" id="JARBDR010000657">
    <property type="protein sequence ID" value="KAJ8309528.1"/>
    <property type="molecule type" value="Genomic_DNA"/>
</dbReference>
<name>A0ABQ9EWK5_TEGGR</name>
<keyword evidence="3" id="KW-0677">Repeat</keyword>
<feature type="domain" description="EF-hand" evidence="5">
    <location>
        <begin position="82"/>
        <end position="117"/>
    </location>
</feature>
<dbReference type="Proteomes" id="UP001217089">
    <property type="component" value="Unassembled WGS sequence"/>
</dbReference>
<dbReference type="Pfam" id="PF13405">
    <property type="entry name" value="EF-hand_6"/>
    <property type="match status" value="1"/>
</dbReference>
<evidence type="ECO:0000256" key="4">
    <source>
        <dbReference type="ARBA" id="ARBA00022837"/>
    </source>
</evidence>
<dbReference type="PROSITE" id="PS00018">
    <property type="entry name" value="EF_HAND_1"/>
    <property type="match status" value="5"/>
</dbReference>
<organism evidence="6 7">
    <name type="scientific">Tegillarca granosa</name>
    <name type="common">Malaysian cockle</name>
    <name type="synonym">Anadara granosa</name>
    <dbReference type="NCBI Taxonomy" id="220873"/>
    <lineage>
        <taxon>Eukaryota</taxon>
        <taxon>Metazoa</taxon>
        <taxon>Spiralia</taxon>
        <taxon>Lophotrochozoa</taxon>
        <taxon>Mollusca</taxon>
        <taxon>Bivalvia</taxon>
        <taxon>Autobranchia</taxon>
        <taxon>Pteriomorphia</taxon>
        <taxon>Arcoida</taxon>
        <taxon>Arcoidea</taxon>
        <taxon>Arcidae</taxon>
        <taxon>Tegillarca</taxon>
    </lineage>
</organism>
<gene>
    <name evidence="6" type="ORF">KUTeg_014402</name>
</gene>
<dbReference type="InterPro" id="IPR050230">
    <property type="entry name" value="CALM/Myosin/TropC-like"/>
</dbReference>
<evidence type="ECO:0000256" key="3">
    <source>
        <dbReference type="ARBA" id="ARBA00022737"/>
    </source>
</evidence>
<dbReference type="Gene3D" id="1.10.238.10">
    <property type="entry name" value="EF-hand"/>
    <property type="match status" value="6"/>
</dbReference>
<dbReference type="PANTHER" id="PTHR23048">
    <property type="entry name" value="MYOSIN LIGHT CHAIN 1, 3"/>
    <property type="match status" value="1"/>
</dbReference>
<feature type="domain" description="EF-hand" evidence="5">
    <location>
        <begin position="138"/>
        <end position="173"/>
    </location>
</feature>
<dbReference type="PROSITE" id="PS50222">
    <property type="entry name" value="EF_HAND_2"/>
    <property type="match status" value="8"/>
</dbReference>
<proteinExistence type="inferred from homology"/>
<dbReference type="InterPro" id="IPR018247">
    <property type="entry name" value="EF_Hand_1_Ca_BS"/>
</dbReference>
<evidence type="ECO:0000259" key="5">
    <source>
        <dbReference type="PROSITE" id="PS50222"/>
    </source>
</evidence>
<feature type="domain" description="EF-hand" evidence="5">
    <location>
        <begin position="10"/>
        <end position="45"/>
    </location>
</feature>
<feature type="domain" description="EF-hand" evidence="5">
    <location>
        <begin position="394"/>
        <end position="417"/>
    </location>
</feature>
<dbReference type="CDD" id="cd00051">
    <property type="entry name" value="EFh"/>
    <property type="match status" value="3"/>
</dbReference>
<keyword evidence="4" id="KW-0106">Calcium</keyword>
<protein>
    <recommendedName>
        <fullName evidence="5">EF-hand domain-containing protein</fullName>
    </recommendedName>
</protein>
<dbReference type="PANTHER" id="PTHR23048:SF53">
    <property type="entry name" value="CALMODULIN"/>
    <property type="match status" value="1"/>
</dbReference>
<evidence type="ECO:0000313" key="7">
    <source>
        <dbReference type="Proteomes" id="UP001217089"/>
    </source>
</evidence>
<dbReference type="Pfam" id="PF00036">
    <property type="entry name" value="EF-hand_1"/>
    <property type="match status" value="1"/>
</dbReference>
<evidence type="ECO:0000256" key="1">
    <source>
        <dbReference type="ARBA" id="ARBA00009763"/>
    </source>
</evidence>
<dbReference type="Pfam" id="PF13499">
    <property type="entry name" value="EF-hand_7"/>
    <property type="match status" value="4"/>
</dbReference>
<dbReference type="InterPro" id="IPR002048">
    <property type="entry name" value="EF_hand_dom"/>
</dbReference>
<keyword evidence="2" id="KW-0479">Metal-binding</keyword>
<reference evidence="6 7" key="1">
    <citation type="submission" date="2022-12" db="EMBL/GenBank/DDBJ databases">
        <title>Chromosome-level genome of Tegillarca granosa.</title>
        <authorList>
            <person name="Kim J."/>
        </authorList>
    </citation>
    <scope>NUCLEOTIDE SEQUENCE [LARGE SCALE GENOMIC DNA]</scope>
    <source>
        <strain evidence="6">Teg-2019</strain>
        <tissue evidence="6">Adductor muscle</tissue>
    </source>
</reference>
<accession>A0ABQ9EWK5</accession>
<dbReference type="SUPFAM" id="SSF47473">
    <property type="entry name" value="EF-hand"/>
    <property type="match status" value="3"/>
</dbReference>
<sequence>MKRHSKLTQEKLVELKEAFVIFDKDNDQKINAVELFQVMRSLGFCPTKADEQSITHEIGGSNKLLNFDQTRDIIDRRAPPPESQQSILEAFRIFDKDGHGYVSAAELRHVLTNLGEKLQDEDVDELIREAEVSGDGNVSIDEFKEAYSLFDKDGDGTITARELGSVMRSLGQKMTEQELQDMINEVDTDGNGNIEFPEFLAMMAKKIKDADSLQELKSAFKVFDKEEKGFISTEFMQHIMTNLGEKLTEEEITDMIKEADPNGDGTINYESKNYLCMAETMTEEKIAEYFMAFQMFDRDGDGTISTNDLGTVMRSLGQNPTDAELRQLVQEEGDKDDSGTIDFPGFLTMVAKVLRHDESEEELREAFRLFDTDGSGSINAEELKKVMLNLGEKLSKEDLEEMIKEADMDGDGTNLLP</sequence>
<feature type="domain" description="EF-hand" evidence="5">
    <location>
        <begin position="284"/>
        <end position="319"/>
    </location>
</feature>